<name>A0A4Z1BEQ6_9STAP</name>
<evidence type="ECO:0008006" key="3">
    <source>
        <dbReference type="Google" id="ProtNLM"/>
    </source>
</evidence>
<dbReference type="EMBL" id="SRPJ01000001">
    <property type="protein sequence ID" value="TGN28678.1"/>
    <property type="molecule type" value="Genomic_DNA"/>
</dbReference>
<gene>
    <name evidence="1" type="ORF">E2558_03310</name>
</gene>
<protein>
    <recommendedName>
        <fullName evidence="3">Phage protein</fullName>
    </recommendedName>
</protein>
<keyword evidence="2" id="KW-1185">Reference proteome</keyword>
<sequence>MEILDIIIDTHGLIYRVQTQNGNIFEHTLANETPPDKVAQVLRLLATHVDQLEAEKAKNN</sequence>
<dbReference type="RefSeq" id="WP_126566745.1">
    <property type="nucleotide sequence ID" value="NZ_BMCY01000001.1"/>
</dbReference>
<dbReference type="AlphaFoldDB" id="A0A4Z1BEQ6"/>
<comment type="caution">
    <text evidence="1">The sequence shown here is derived from an EMBL/GenBank/DDBJ whole genome shotgun (WGS) entry which is preliminary data.</text>
</comment>
<evidence type="ECO:0000313" key="1">
    <source>
        <dbReference type="EMBL" id="TGN28678.1"/>
    </source>
</evidence>
<proteinExistence type="predicted"/>
<dbReference type="Proteomes" id="UP000297459">
    <property type="component" value="Unassembled WGS sequence"/>
</dbReference>
<evidence type="ECO:0000313" key="2">
    <source>
        <dbReference type="Proteomes" id="UP000297459"/>
    </source>
</evidence>
<accession>A0A4Z1BEQ6</accession>
<reference evidence="1 2" key="1">
    <citation type="submission" date="2019-04" db="EMBL/GenBank/DDBJ databases">
        <title>Genomic characterization of Staphylococcus petrasii strains.</title>
        <authorList>
            <person name="Vrbovska V."/>
            <person name="Kovarovic V."/>
            <person name="Maslanova I."/>
            <person name="Indrakova A."/>
            <person name="Petras P."/>
            <person name="Sedo O."/>
            <person name="Svec P."/>
            <person name="Fisarova L."/>
            <person name="Sedlacek I."/>
            <person name="Doskar J."/>
            <person name="Pantucek R."/>
        </authorList>
    </citation>
    <scope>NUCLEOTIDE SEQUENCE [LARGE SCALE GENOMIC DNA]</scope>
    <source>
        <strain evidence="1 2">CCM 8529</strain>
    </source>
</reference>
<organism evidence="1 2">
    <name type="scientific">Staphylococcus pragensis</name>
    <dbReference type="NCBI Taxonomy" id="1611836"/>
    <lineage>
        <taxon>Bacteria</taxon>
        <taxon>Bacillati</taxon>
        <taxon>Bacillota</taxon>
        <taxon>Bacilli</taxon>
        <taxon>Bacillales</taxon>
        <taxon>Staphylococcaceae</taxon>
        <taxon>Staphylococcus</taxon>
    </lineage>
</organism>